<evidence type="ECO:0000256" key="1">
    <source>
        <dbReference type="ARBA" id="ARBA00010617"/>
    </source>
</evidence>
<evidence type="ECO:0000313" key="3">
    <source>
        <dbReference type="Proteomes" id="UP001611494"/>
    </source>
</evidence>
<proteinExistence type="inferred from homology"/>
<dbReference type="Proteomes" id="UP001611494">
    <property type="component" value="Unassembled WGS sequence"/>
</dbReference>
<dbReference type="InterPro" id="IPR001128">
    <property type="entry name" value="Cyt_P450"/>
</dbReference>
<dbReference type="Gene3D" id="1.10.630.10">
    <property type="entry name" value="Cytochrome P450"/>
    <property type="match status" value="1"/>
</dbReference>
<comment type="similarity">
    <text evidence="1">Belongs to the cytochrome P450 family.</text>
</comment>
<organism evidence="2 3">
    <name type="scientific">Nocardia testacea</name>
    <dbReference type="NCBI Taxonomy" id="248551"/>
    <lineage>
        <taxon>Bacteria</taxon>
        <taxon>Bacillati</taxon>
        <taxon>Actinomycetota</taxon>
        <taxon>Actinomycetes</taxon>
        <taxon>Mycobacteriales</taxon>
        <taxon>Nocardiaceae</taxon>
        <taxon>Nocardia</taxon>
    </lineage>
</organism>
<dbReference type="PANTHER" id="PTHR24305">
    <property type="entry name" value="CYTOCHROME P450"/>
    <property type="match status" value="1"/>
</dbReference>
<comment type="caution">
    <text evidence="2">The sequence shown here is derived from an EMBL/GenBank/DDBJ whole genome shotgun (WGS) entry which is preliminary data.</text>
</comment>
<reference evidence="2 3" key="1">
    <citation type="submission" date="2024-10" db="EMBL/GenBank/DDBJ databases">
        <title>The Natural Products Discovery Center: Release of the First 8490 Sequenced Strains for Exploring Actinobacteria Biosynthetic Diversity.</title>
        <authorList>
            <person name="Kalkreuter E."/>
            <person name="Kautsar S.A."/>
            <person name="Yang D."/>
            <person name="Bader C.D."/>
            <person name="Teijaro C.N."/>
            <person name="Fluegel L."/>
            <person name="Davis C.M."/>
            <person name="Simpson J.R."/>
            <person name="Lauterbach L."/>
            <person name="Steele A.D."/>
            <person name="Gui C."/>
            <person name="Meng S."/>
            <person name="Li G."/>
            <person name="Viehrig K."/>
            <person name="Ye F."/>
            <person name="Su P."/>
            <person name="Kiefer A.F."/>
            <person name="Nichols A."/>
            <person name="Cepeda A.J."/>
            <person name="Yan W."/>
            <person name="Fan B."/>
            <person name="Jiang Y."/>
            <person name="Adhikari A."/>
            <person name="Zheng C.-J."/>
            <person name="Schuster L."/>
            <person name="Cowan T.M."/>
            <person name="Smanski M.J."/>
            <person name="Chevrette M.G."/>
            <person name="De Carvalho L.P.S."/>
            <person name="Shen B."/>
        </authorList>
    </citation>
    <scope>NUCLEOTIDE SEQUENCE [LARGE SCALE GENOMIC DNA]</scope>
    <source>
        <strain evidence="2 3">NPDC019377</strain>
    </source>
</reference>
<accession>A0ABW7VQV9</accession>
<dbReference type="SUPFAM" id="SSF48264">
    <property type="entry name" value="Cytochrome P450"/>
    <property type="match status" value="1"/>
</dbReference>
<name>A0ABW7VQV9_9NOCA</name>
<dbReference type="InterPro" id="IPR036396">
    <property type="entry name" value="Cyt_P450_sf"/>
</dbReference>
<gene>
    <name evidence="2" type="ORF">ACH49Z_03935</name>
</gene>
<protein>
    <submittedName>
        <fullName evidence="2">Cytochrome P450</fullName>
    </submittedName>
</protein>
<sequence length="458" mass="50048">MADVHGHRLTGIRAATTLVDLGFPAIAAGVIARRRPMLGVLERLRADERAIERMRALRAEFGRGPVELVVPGRRIVVVLDPEDVGRVLDEAPAPFDPANREKRAALGRFQPHGVLVSQGPVRAQRRAVNEAALDTGAPLHRLAAPFAAKVADEAQDLLTRARGRGVLDAGTFTATWWRLVRRIALGERARHDDAITDELWRLRSAGNWSFLAPPHRKRRDRFLARLYDYVETAEPDSLAGALAAVPAAGAVDPVGQMPQWLFAFDAAGIALSRTLALLADHPDQRARARADAEDPGTAGVRPYLRACVLESIRLWPTTPVILRDTTEWTRWRSGSAEFALEPGAALVIVAPAFHRDRDTLPFADRFVPEIWLDGRAQEYPQLVPFSAGPAECPGRDLVLFVTSALLAHMVSGPELRLRSHPPLGPDEPLPATLNNYGLEFTVVPRTGAARAAESAPPR</sequence>
<dbReference type="PANTHER" id="PTHR24305:SF166">
    <property type="entry name" value="CYTOCHROME P450 12A4, MITOCHONDRIAL-RELATED"/>
    <property type="match status" value="1"/>
</dbReference>
<dbReference type="InterPro" id="IPR050121">
    <property type="entry name" value="Cytochrome_P450_monoxygenase"/>
</dbReference>
<dbReference type="EMBL" id="JBIRYL010000001">
    <property type="protein sequence ID" value="MFI2228983.1"/>
    <property type="molecule type" value="Genomic_DNA"/>
</dbReference>
<dbReference type="RefSeq" id="WP_397059567.1">
    <property type="nucleotide sequence ID" value="NZ_JBIRYL010000001.1"/>
</dbReference>
<dbReference type="Pfam" id="PF00067">
    <property type="entry name" value="p450"/>
    <property type="match status" value="1"/>
</dbReference>
<keyword evidence="3" id="KW-1185">Reference proteome</keyword>
<evidence type="ECO:0000313" key="2">
    <source>
        <dbReference type="EMBL" id="MFI2228983.1"/>
    </source>
</evidence>